<dbReference type="EMBL" id="JAZDWU010000007">
    <property type="protein sequence ID" value="KAK9997382.1"/>
    <property type="molecule type" value="Genomic_DNA"/>
</dbReference>
<accession>A0AAW2CIZ6</accession>
<reference evidence="2 3" key="1">
    <citation type="submission" date="2024-01" db="EMBL/GenBank/DDBJ databases">
        <title>A telomere-to-telomere, gap-free genome of sweet tea (Lithocarpus litseifolius).</title>
        <authorList>
            <person name="Zhou J."/>
        </authorList>
    </citation>
    <scope>NUCLEOTIDE SEQUENCE [LARGE SCALE GENOMIC DNA]</scope>
    <source>
        <strain evidence="2">Zhou-2022a</strain>
        <tissue evidence="2">Leaf</tissue>
    </source>
</reference>
<dbReference type="InterPro" id="IPR043502">
    <property type="entry name" value="DNA/RNA_pol_sf"/>
</dbReference>
<dbReference type="AlphaFoldDB" id="A0AAW2CIZ6"/>
<dbReference type="PANTHER" id="PTHR31635">
    <property type="entry name" value="REVERSE TRANSCRIPTASE DOMAIN-CONTAINING PROTEIN-RELATED"/>
    <property type="match status" value="1"/>
</dbReference>
<keyword evidence="3" id="KW-1185">Reference proteome</keyword>
<proteinExistence type="predicted"/>
<dbReference type="Proteomes" id="UP001459277">
    <property type="component" value="Unassembled WGS sequence"/>
</dbReference>
<feature type="domain" description="Reverse transcriptase" evidence="1">
    <location>
        <begin position="322"/>
        <end position="592"/>
    </location>
</feature>
<sequence length="689" mass="79897">MQLFREAIDECGFIDLGYSGSKFTWRKHFANGQSIWERLDRALCTNDWLQQFGATKVFHLKSSTSDHIPIWIVPNGLDPPPLSRPFRFEEMWLSDKGCGRTVEAVWRDDFNCEAEVQVIRKIEKCGKDLTQWSRQHFGSVRRKLKEKKKQLEKAELVAMHLGNNFQVRELTKEVNDLLDKENKMWRQRAKYFWLIGGDKNTKYFHSKATQRCRRNKISGIFDLNGVWVSQPNLIANSFTDYYQALFTSSNPILEEASLTSVPKLITVKMNAMLSQEFMDWEVQTALKQMAPLKAPGLDGMPPLFYQNYWSLVGCDVTKTILSYLNTATLPHPLNHTFITLIPKIKNPLSVNDFRPISLCNVLYKNFSKVLANRLKKILPNIISKYQSAFTKNRLISDNILVAFETLHCMKKHKTGKTGYMAVKLDMSKAYDRVEWAFLEEIMRKLGFEERWIKLMMVYVKSVSYSILVNGEPKGQIHPSRGIRQGDPLSPFLFLLCTEGLHSLITKAANEGSIRGFSLCRRSPRLTHLLFADDNLLFCKANKNDSLKVLEILATYESVSGQQINRSKTSLFFSKSTSEEEKREIKEAFGVPEIVHYDKYLGLPSLIGKHKRASFDYIKERIWRKLQGWEEKLLSQAGREILIKAVVQAIPTYTMSCFMLPRSLCHEIEVLIRKFWWGQRGDRRKIHWVK</sequence>
<evidence type="ECO:0000313" key="2">
    <source>
        <dbReference type="EMBL" id="KAK9997382.1"/>
    </source>
</evidence>
<dbReference type="SUPFAM" id="SSF56219">
    <property type="entry name" value="DNase I-like"/>
    <property type="match status" value="1"/>
</dbReference>
<gene>
    <name evidence="2" type="ORF">SO802_022068</name>
</gene>
<organism evidence="2 3">
    <name type="scientific">Lithocarpus litseifolius</name>
    <dbReference type="NCBI Taxonomy" id="425828"/>
    <lineage>
        <taxon>Eukaryota</taxon>
        <taxon>Viridiplantae</taxon>
        <taxon>Streptophyta</taxon>
        <taxon>Embryophyta</taxon>
        <taxon>Tracheophyta</taxon>
        <taxon>Spermatophyta</taxon>
        <taxon>Magnoliopsida</taxon>
        <taxon>eudicotyledons</taxon>
        <taxon>Gunneridae</taxon>
        <taxon>Pentapetalae</taxon>
        <taxon>rosids</taxon>
        <taxon>fabids</taxon>
        <taxon>Fagales</taxon>
        <taxon>Fagaceae</taxon>
        <taxon>Lithocarpus</taxon>
    </lineage>
</organism>
<dbReference type="InterPro" id="IPR036691">
    <property type="entry name" value="Endo/exonu/phosph_ase_sf"/>
</dbReference>
<evidence type="ECO:0000259" key="1">
    <source>
        <dbReference type="PROSITE" id="PS50878"/>
    </source>
</evidence>
<dbReference type="PANTHER" id="PTHR31635:SF196">
    <property type="entry name" value="REVERSE TRANSCRIPTASE DOMAIN-CONTAINING PROTEIN-RELATED"/>
    <property type="match status" value="1"/>
</dbReference>
<name>A0AAW2CIZ6_9ROSI</name>
<dbReference type="Pfam" id="PF00078">
    <property type="entry name" value="RVT_1"/>
    <property type="match status" value="1"/>
</dbReference>
<dbReference type="Gene3D" id="3.60.10.10">
    <property type="entry name" value="Endonuclease/exonuclease/phosphatase"/>
    <property type="match status" value="1"/>
</dbReference>
<dbReference type="InterPro" id="IPR000477">
    <property type="entry name" value="RT_dom"/>
</dbReference>
<comment type="caution">
    <text evidence="2">The sequence shown here is derived from an EMBL/GenBank/DDBJ whole genome shotgun (WGS) entry which is preliminary data.</text>
</comment>
<evidence type="ECO:0000313" key="3">
    <source>
        <dbReference type="Proteomes" id="UP001459277"/>
    </source>
</evidence>
<dbReference type="CDD" id="cd01650">
    <property type="entry name" value="RT_nLTR_like"/>
    <property type="match status" value="1"/>
</dbReference>
<dbReference type="PROSITE" id="PS50878">
    <property type="entry name" value="RT_POL"/>
    <property type="match status" value="1"/>
</dbReference>
<protein>
    <recommendedName>
        <fullName evidence="1">Reverse transcriptase domain-containing protein</fullName>
    </recommendedName>
</protein>
<dbReference type="SUPFAM" id="SSF56672">
    <property type="entry name" value="DNA/RNA polymerases"/>
    <property type="match status" value="1"/>
</dbReference>